<dbReference type="SUPFAM" id="SSF69279">
    <property type="entry name" value="Phage tail proteins"/>
    <property type="match status" value="1"/>
</dbReference>
<dbReference type="Proteomes" id="UP000432089">
    <property type="component" value="Unassembled WGS sequence"/>
</dbReference>
<dbReference type="Gene3D" id="4.10.220.110">
    <property type="match status" value="1"/>
</dbReference>
<dbReference type="AlphaFoldDB" id="A0A7V7PRG0"/>
<comment type="caution">
    <text evidence="3">The sequence shown here is derived from an EMBL/GenBank/DDBJ whole genome shotgun (WGS) entry which is preliminary data.</text>
</comment>
<dbReference type="Gene3D" id="2.30.110.50">
    <property type="match status" value="1"/>
</dbReference>
<dbReference type="SUPFAM" id="SSF69255">
    <property type="entry name" value="gp5 N-terminal domain-like"/>
    <property type="match status" value="1"/>
</dbReference>
<dbReference type="RefSeq" id="WP_150968584.1">
    <property type="nucleotide sequence ID" value="NZ_VZDO01000003.1"/>
</dbReference>
<dbReference type="Pfam" id="PF04717">
    <property type="entry name" value="Phage_base_V"/>
    <property type="match status" value="1"/>
</dbReference>
<evidence type="ECO:0000256" key="1">
    <source>
        <dbReference type="SAM" id="MobiDB-lite"/>
    </source>
</evidence>
<evidence type="ECO:0000313" key="3">
    <source>
        <dbReference type="EMBL" id="KAB0681335.1"/>
    </source>
</evidence>
<proteinExistence type="predicted"/>
<name>A0A7V7PRG0_9HYPH</name>
<gene>
    <name evidence="3" type="ORF">F6X38_05470</name>
</gene>
<evidence type="ECO:0000259" key="2">
    <source>
        <dbReference type="Pfam" id="PF04717"/>
    </source>
</evidence>
<feature type="compositionally biased region" description="Polar residues" evidence="1">
    <location>
        <begin position="239"/>
        <end position="249"/>
    </location>
</feature>
<accession>A0A7V7PRG0</accession>
<protein>
    <recommendedName>
        <fullName evidence="2">Gp5/Type VI secretion system Vgr protein OB-fold domain-containing protein</fullName>
    </recommendedName>
</protein>
<evidence type="ECO:0000313" key="4">
    <source>
        <dbReference type="Proteomes" id="UP000432089"/>
    </source>
</evidence>
<organism evidence="3 4">
    <name type="scientific">Plantimonas leprariae</name>
    <dbReference type="NCBI Taxonomy" id="2615207"/>
    <lineage>
        <taxon>Bacteria</taxon>
        <taxon>Pseudomonadati</taxon>
        <taxon>Pseudomonadota</taxon>
        <taxon>Alphaproteobacteria</taxon>
        <taxon>Hyphomicrobiales</taxon>
        <taxon>Aurantimonadaceae</taxon>
        <taxon>Plantimonas</taxon>
    </lineage>
</organism>
<dbReference type="Pfam" id="PF05954">
    <property type="entry name" value="Phage_GPD"/>
    <property type="match status" value="1"/>
</dbReference>
<sequence length="498" mass="52167">MSAAALAIQVDQAPLATDLARLVTAVLVRQELAAPALAEIDFLVADPALFRVFRIGAALSIAVGSAGTPIFEGEVTALSHLYGPGHALAFRIRAYDRLQRLRKSFRPRLLQDVSAVDLAASLAADLGLSARATTDPPRRPALVQHEQSDFDLLADLAAEAGLYPVLRDGTLLLVALDGEGAEIPLTFGRELIELVATVSNDRNQRGSVAASWNATAASAATKTVTLSRQDAQEFRDTSPNEGANGHRQSLNRLAEGEAETEALAAAEFDRAVAAAASIRATVLGDPALCPGRPVSLLGVAEPVAGRYVPSAVTHKVSADAGYLTELSSDPPARRSRPRQPAATLGVVTDTADPEHRGRARVAFPALGGTDSPWMQVVTAGAGEGRGLAAFPEVDDKVLVLMPDGDPARGIILGSLYAEAGLPRGFRAARPRPFILRTGGGQRLELASTEATARLATSAGSLLELMPGSARLATVSDLVIEAPGRTITFRANFINFERG</sequence>
<reference evidence="3 4" key="1">
    <citation type="submission" date="2019-09" db="EMBL/GenBank/DDBJ databases">
        <title>YIM 132180 draft genome.</title>
        <authorList>
            <person name="Zhang K."/>
        </authorList>
    </citation>
    <scope>NUCLEOTIDE SEQUENCE [LARGE SCALE GENOMIC DNA]</scope>
    <source>
        <strain evidence="3 4">YIM 132180</strain>
    </source>
</reference>
<dbReference type="EMBL" id="VZDO01000003">
    <property type="protein sequence ID" value="KAB0681335.1"/>
    <property type="molecule type" value="Genomic_DNA"/>
</dbReference>
<dbReference type="InterPro" id="IPR006531">
    <property type="entry name" value="Gp5/Vgr_OB"/>
</dbReference>
<dbReference type="InterPro" id="IPR037026">
    <property type="entry name" value="Vgr_OB-fold_dom_sf"/>
</dbReference>
<keyword evidence="4" id="KW-1185">Reference proteome</keyword>
<dbReference type="Gene3D" id="3.55.50.10">
    <property type="entry name" value="Baseplate protein-like domains"/>
    <property type="match status" value="1"/>
</dbReference>
<feature type="region of interest" description="Disordered" evidence="1">
    <location>
        <begin position="228"/>
        <end position="249"/>
    </location>
</feature>
<dbReference type="Gene3D" id="2.40.50.230">
    <property type="entry name" value="Gp5 N-terminal domain"/>
    <property type="match status" value="1"/>
</dbReference>
<feature type="domain" description="Gp5/Type VI secretion system Vgr protein OB-fold" evidence="2">
    <location>
        <begin position="344"/>
        <end position="416"/>
    </location>
</feature>